<reference evidence="1 2" key="1">
    <citation type="submission" date="2016-11" db="EMBL/GenBank/DDBJ databases">
        <title>The macronuclear genome of Stentor coeruleus: a giant cell with tiny introns.</title>
        <authorList>
            <person name="Slabodnick M."/>
            <person name="Ruby J.G."/>
            <person name="Reiff S.B."/>
            <person name="Swart E.C."/>
            <person name="Gosai S."/>
            <person name="Prabakaran S."/>
            <person name="Witkowska E."/>
            <person name="Larue G.E."/>
            <person name="Fisher S."/>
            <person name="Freeman R.M."/>
            <person name="Gunawardena J."/>
            <person name="Chu W."/>
            <person name="Stover N.A."/>
            <person name="Gregory B.D."/>
            <person name="Nowacki M."/>
            <person name="Derisi J."/>
            <person name="Roy S.W."/>
            <person name="Marshall W.F."/>
            <person name="Sood P."/>
        </authorList>
    </citation>
    <scope>NUCLEOTIDE SEQUENCE [LARGE SCALE GENOMIC DNA]</scope>
    <source>
        <strain evidence="1">WM001</strain>
    </source>
</reference>
<dbReference type="CDD" id="cd00130">
    <property type="entry name" value="PAS"/>
    <property type="match status" value="1"/>
</dbReference>
<sequence length="254" mass="29874">MSIEEDLIKIHTSIHKKKSQLLLYQILTEEISSNHIQSSKTCEILQEISKYLSKSLLEFKLFHMIKPLTIPPVSKKACPISKSILSLDGHFIWYDDTIENIFKCPKKELPRRTIFSFMSKDSLKFLNSKYSKELLGKRKRIIMSYILIDGTELTSRCTIVKYSLFDGICTKGVYLETRKAQHKVMKWKSKDYGLGNEEFDRDLKLRRSQISKCPFFRLKMYCCCDDERDGKDDGGNDWISKKRKIGECEYREYN</sequence>
<comment type="caution">
    <text evidence="1">The sequence shown here is derived from an EMBL/GenBank/DDBJ whole genome shotgun (WGS) entry which is preliminary data.</text>
</comment>
<dbReference type="InterPro" id="IPR000014">
    <property type="entry name" value="PAS"/>
</dbReference>
<gene>
    <name evidence="1" type="ORF">SteCoe_3826</name>
</gene>
<dbReference type="EMBL" id="MPUH01000046">
    <property type="protein sequence ID" value="OMJ93246.1"/>
    <property type="molecule type" value="Genomic_DNA"/>
</dbReference>
<dbReference type="Proteomes" id="UP000187209">
    <property type="component" value="Unassembled WGS sequence"/>
</dbReference>
<dbReference type="AlphaFoldDB" id="A0A1R2CW69"/>
<protein>
    <submittedName>
        <fullName evidence="1">Uncharacterized protein</fullName>
    </submittedName>
</protein>
<keyword evidence="2" id="KW-1185">Reference proteome</keyword>
<accession>A0A1R2CW69</accession>
<evidence type="ECO:0000313" key="1">
    <source>
        <dbReference type="EMBL" id="OMJ93246.1"/>
    </source>
</evidence>
<organism evidence="1 2">
    <name type="scientific">Stentor coeruleus</name>
    <dbReference type="NCBI Taxonomy" id="5963"/>
    <lineage>
        <taxon>Eukaryota</taxon>
        <taxon>Sar</taxon>
        <taxon>Alveolata</taxon>
        <taxon>Ciliophora</taxon>
        <taxon>Postciliodesmatophora</taxon>
        <taxon>Heterotrichea</taxon>
        <taxon>Heterotrichida</taxon>
        <taxon>Stentoridae</taxon>
        <taxon>Stentor</taxon>
    </lineage>
</organism>
<proteinExistence type="predicted"/>
<name>A0A1R2CW69_9CILI</name>
<evidence type="ECO:0000313" key="2">
    <source>
        <dbReference type="Proteomes" id="UP000187209"/>
    </source>
</evidence>